<dbReference type="PROSITE" id="PS51257">
    <property type="entry name" value="PROKAR_LIPOPROTEIN"/>
    <property type="match status" value="1"/>
</dbReference>
<dbReference type="SUPFAM" id="SSF53850">
    <property type="entry name" value="Periplasmic binding protein-like II"/>
    <property type="match status" value="1"/>
</dbReference>
<keyword evidence="3" id="KW-1185">Reference proteome</keyword>
<gene>
    <name evidence="2" type="ORF">L1F29_23785</name>
</gene>
<evidence type="ECO:0000313" key="3">
    <source>
        <dbReference type="Proteomes" id="UP001057877"/>
    </source>
</evidence>
<protein>
    <submittedName>
        <fullName evidence="2">Extracellular solute-binding protein</fullName>
    </submittedName>
</protein>
<sequence>MTVLKKVTAIAAGVLLLVVTACSGGSDTGNAGQKPGDSSSQELYTIKVLSSAANPIVKKSDETPIGKVIKDKFNIVFELIPYTGNYRDKLNMMLASGDYPEILRVERQDLVMKYISAGAALPLDDFVENSTYFKDSFQELISYWRMPANDGKLYKWEMAVPQDVNNFCECNDIAVRIDVLKEQGYPKLLSTDSYIAFLKKAIAAQPTTNGKKTLGVVAPFAESWGMAGILPILYEKGDKYIAIGNEGVVFNIKEQKFEDMLLNPYTKESIQFFNKLYQEGLLDNESFTDTYNQVLEKIKSGQALAFYYTMWAKDVVNNTLEKAGHPELEYVQLPIQTNTMVEEGQKKNLRLETVRPFDSIMITKEAKDPKRIFELVDWISSEEGQLLLQSGIEGMHYKKVDGKRVLTDEFKKGYKEDVDYMAKQGFGFFNILGFKAASAKDGQPYSLLSDINVHDEFTLTAPVAETYKAMGWENSRDWYLKNGVPAPTGLASGVIIDPASPEGLTSQKMVELRIKSSANLIRSKSDAEFEANWQAVIEQYQALNPQKVVDKYNELLKEQLEIVKKFKN</sequence>
<dbReference type="PANTHER" id="PTHR43649:SF12">
    <property type="entry name" value="DIACETYLCHITOBIOSE BINDING PROTEIN DASA"/>
    <property type="match status" value="1"/>
</dbReference>
<dbReference type="Pfam" id="PF01547">
    <property type="entry name" value="SBP_bac_1"/>
    <property type="match status" value="1"/>
</dbReference>
<proteinExistence type="predicted"/>
<dbReference type="EMBL" id="CP091430">
    <property type="protein sequence ID" value="UVI28453.1"/>
    <property type="molecule type" value="Genomic_DNA"/>
</dbReference>
<dbReference type="RefSeq" id="WP_258384541.1">
    <property type="nucleotide sequence ID" value="NZ_CP091430.1"/>
</dbReference>
<evidence type="ECO:0000313" key="2">
    <source>
        <dbReference type="EMBL" id="UVI28453.1"/>
    </source>
</evidence>
<evidence type="ECO:0000256" key="1">
    <source>
        <dbReference type="SAM" id="SignalP"/>
    </source>
</evidence>
<dbReference type="Proteomes" id="UP001057877">
    <property type="component" value="Chromosome"/>
</dbReference>
<accession>A0ABY5S7Z5</accession>
<organism evidence="2 3">
    <name type="scientific">Paenibacillus spongiae</name>
    <dbReference type="NCBI Taxonomy" id="2909671"/>
    <lineage>
        <taxon>Bacteria</taxon>
        <taxon>Bacillati</taxon>
        <taxon>Bacillota</taxon>
        <taxon>Bacilli</taxon>
        <taxon>Bacillales</taxon>
        <taxon>Paenibacillaceae</taxon>
        <taxon>Paenibacillus</taxon>
    </lineage>
</organism>
<dbReference type="InterPro" id="IPR006059">
    <property type="entry name" value="SBP"/>
</dbReference>
<name>A0ABY5S7Z5_9BACL</name>
<reference evidence="2" key="1">
    <citation type="submission" date="2022-01" db="EMBL/GenBank/DDBJ databases">
        <title>Paenibacillus spongiae sp. nov., isolated from marine sponge.</title>
        <authorList>
            <person name="Li Z."/>
            <person name="Zhang M."/>
        </authorList>
    </citation>
    <scope>NUCLEOTIDE SEQUENCE</scope>
    <source>
        <strain evidence="2">PHS-Z3</strain>
    </source>
</reference>
<feature type="signal peptide" evidence="1">
    <location>
        <begin position="1"/>
        <end position="23"/>
    </location>
</feature>
<dbReference type="Gene3D" id="3.40.190.10">
    <property type="entry name" value="Periplasmic binding protein-like II"/>
    <property type="match status" value="2"/>
</dbReference>
<dbReference type="InterPro" id="IPR050490">
    <property type="entry name" value="Bact_solute-bd_prot1"/>
</dbReference>
<dbReference type="PANTHER" id="PTHR43649">
    <property type="entry name" value="ARABINOSE-BINDING PROTEIN-RELATED"/>
    <property type="match status" value="1"/>
</dbReference>
<feature type="chain" id="PRO_5046761579" evidence="1">
    <location>
        <begin position="24"/>
        <end position="568"/>
    </location>
</feature>
<keyword evidence="1" id="KW-0732">Signal</keyword>